<proteinExistence type="inferred from homology"/>
<sequence>MSQISTYEWLDSASRRLGDARLLVAHDRPETALSNVYFALFYACKALLLHKDHDYKTHSSVIGNIGRFSSYRTRLDTGLPAQLQTERARCDYELVSYPRAYVERRVREAQSFIEASQAIVQ</sequence>
<accession>A0A2H3NR56</accession>
<dbReference type="PANTHER" id="PTHR36565:SF1">
    <property type="entry name" value="UPF0332 PROTEIN TM_1000"/>
    <property type="match status" value="1"/>
</dbReference>
<dbReference type="Gene3D" id="1.20.120.330">
    <property type="entry name" value="Nucleotidyltransferases domain 2"/>
    <property type="match status" value="1"/>
</dbReference>
<dbReference type="InterPro" id="IPR052226">
    <property type="entry name" value="UPF0332_toxin"/>
</dbReference>
<dbReference type="RefSeq" id="WP_098061408.1">
    <property type="nucleotide sequence ID" value="NZ_PDEP01000003.1"/>
</dbReference>
<organism evidence="3 4">
    <name type="scientific">Longimonas halophila</name>
    <dbReference type="NCBI Taxonomy" id="1469170"/>
    <lineage>
        <taxon>Bacteria</taxon>
        <taxon>Pseudomonadati</taxon>
        <taxon>Rhodothermota</taxon>
        <taxon>Rhodothermia</taxon>
        <taxon>Rhodothermales</taxon>
        <taxon>Salisaetaceae</taxon>
        <taxon>Longimonas</taxon>
    </lineage>
</organism>
<reference evidence="3 4" key="1">
    <citation type="submission" date="2017-10" db="EMBL/GenBank/DDBJ databases">
        <title>Draft genome of Longimonas halophila.</title>
        <authorList>
            <person name="Goh K.M."/>
            <person name="Shamsir M.S."/>
            <person name="Lim S.W."/>
        </authorList>
    </citation>
    <scope>NUCLEOTIDE SEQUENCE [LARGE SCALE GENOMIC DNA]</scope>
    <source>
        <strain evidence="3 4">KCTC 42399</strain>
    </source>
</reference>
<dbReference type="InterPro" id="IPR007842">
    <property type="entry name" value="HEPN_dom"/>
</dbReference>
<dbReference type="Proteomes" id="UP000221024">
    <property type="component" value="Unassembled WGS sequence"/>
</dbReference>
<name>A0A2H3NR56_9BACT</name>
<comment type="similarity">
    <text evidence="1">Belongs to the UPF0332 family.</text>
</comment>
<evidence type="ECO:0000256" key="1">
    <source>
        <dbReference type="ARBA" id="ARBA00038248"/>
    </source>
</evidence>
<evidence type="ECO:0000259" key="2">
    <source>
        <dbReference type="Pfam" id="PF05168"/>
    </source>
</evidence>
<dbReference type="OrthoDB" id="963530at2"/>
<dbReference type="PANTHER" id="PTHR36565">
    <property type="entry name" value="UPF0332 PROTEIN TM_1000"/>
    <property type="match status" value="1"/>
</dbReference>
<protein>
    <recommendedName>
        <fullName evidence="2">HEPN domain-containing protein</fullName>
    </recommendedName>
</protein>
<comment type="caution">
    <text evidence="3">The sequence shown here is derived from an EMBL/GenBank/DDBJ whole genome shotgun (WGS) entry which is preliminary data.</text>
</comment>
<feature type="domain" description="HEPN" evidence="2">
    <location>
        <begin position="8"/>
        <end position="120"/>
    </location>
</feature>
<dbReference type="Pfam" id="PF05168">
    <property type="entry name" value="HEPN"/>
    <property type="match status" value="1"/>
</dbReference>
<keyword evidence="4" id="KW-1185">Reference proteome</keyword>
<gene>
    <name evidence="3" type="ORF">CRI93_04440</name>
</gene>
<dbReference type="AlphaFoldDB" id="A0A2H3NR56"/>
<evidence type="ECO:0000313" key="4">
    <source>
        <dbReference type="Proteomes" id="UP000221024"/>
    </source>
</evidence>
<evidence type="ECO:0000313" key="3">
    <source>
        <dbReference type="EMBL" id="PEN08369.1"/>
    </source>
</evidence>
<dbReference type="EMBL" id="PDEP01000003">
    <property type="protein sequence ID" value="PEN08369.1"/>
    <property type="molecule type" value="Genomic_DNA"/>
</dbReference>